<comment type="caution">
    <text evidence="5">The sequence shown here is derived from an EMBL/GenBank/DDBJ whole genome shotgun (WGS) entry which is preliminary data.</text>
</comment>
<dbReference type="InterPro" id="IPR001789">
    <property type="entry name" value="Sig_transdc_resp-reg_receiver"/>
</dbReference>
<protein>
    <recommendedName>
        <fullName evidence="4">Response regulatory domain-containing protein</fullName>
    </recommendedName>
</protein>
<proteinExistence type="predicted"/>
<reference evidence="5 6" key="1">
    <citation type="journal article" date="2016" name="Nat. Commun.">
        <title>Thousands of microbial genomes shed light on interconnected biogeochemical processes in an aquifer system.</title>
        <authorList>
            <person name="Anantharaman K."/>
            <person name="Brown C.T."/>
            <person name="Hug L.A."/>
            <person name="Sharon I."/>
            <person name="Castelle C.J."/>
            <person name="Probst A.J."/>
            <person name="Thomas B.C."/>
            <person name="Singh A."/>
            <person name="Wilkins M.J."/>
            <person name="Karaoz U."/>
            <person name="Brodie E.L."/>
            <person name="Williams K.H."/>
            <person name="Hubbard S.S."/>
            <person name="Banfield J.F."/>
        </authorList>
    </citation>
    <scope>NUCLEOTIDE SEQUENCE [LARGE SCALE GENOMIC DNA]</scope>
</reference>
<dbReference type="PANTHER" id="PTHR44591:SF14">
    <property type="entry name" value="PROTEIN PILG"/>
    <property type="match status" value="1"/>
</dbReference>
<evidence type="ECO:0000313" key="6">
    <source>
        <dbReference type="Proteomes" id="UP000178515"/>
    </source>
</evidence>
<feature type="domain" description="Response regulatory" evidence="4">
    <location>
        <begin position="7"/>
        <end position="139"/>
    </location>
</feature>
<dbReference type="SUPFAM" id="SSF52172">
    <property type="entry name" value="CheY-like"/>
    <property type="match status" value="1"/>
</dbReference>
<dbReference type="STRING" id="1797689.A3F24_02765"/>
<keyword evidence="1 3" id="KW-0597">Phosphoprotein</keyword>
<evidence type="ECO:0000259" key="4">
    <source>
        <dbReference type="PROSITE" id="PS50110"/>
    </source>
</evidence>
<dbReference type="PANTHER" id="PTHR44591">
    <property type="entry name" value="STRESS RESPONSE REGULATOR PROTEIN 1"/>
    <property type="match status" value="1"/>
</dbReference>
<dbReference type="Pfam" id="PF00072">
    <property type="entry name" value="Response_reg"/>
    <property type="match status" value="1"/>
</dbReference>
<dbReference type="PROSITE" id="PS50110">
    <property type="entry name" value="RESPONSE_REGULATORY"/>
    <property type="match status" value="1"/>
</dbReference>
<dbReference type="InterPro" id="IPR050595">
    <property type="entry name" value="Bact_response_regulator"/>
</dbReference>
<dbReference type="AlphaFoldDB" id="A0A1G1Z5X6"/>
<gene>
    <name evidence="5" type="ORF">A3F24_02765</name>
</gene>
<dbReference type="Proteomes" id="UP000178515">
    <property type="component" value="Unassembled WGS sequence"/>
</dbReference>
<keyword evidence="2" id="KW-0902">Two-component regulatory system</keyword>
<dbReference type="Gene3D" id="3.40.50.2300">
    <property type="match status" value="1"/>
</dbReference>
<dbReference type="InterPro" id="IPR011006">
    <property type="entry name" value="CheY-like_superfamily"/>
</dbReference>
<sequence length="143" mass="16397">MAKEKIKILFIEDEDLLRSLFSEALSLDTDYDYEIVDAMDLNSGFKKLEESKPDIVMLDLILPYDKNVATTKEDLSEKMGISFLEKVKGEETTKSIPVIVFSNLDDPEIKKRVLNLGAYDYLIKSMTDPIHFNETIKKALNKK</sequence>
<dbReference type="SMART" id="SM00448">
    <property type="entry name" value="REC"/>
    <property type="match status" value="1"/>
</dbReference>
<name>A0A1G1Z5X6_9BACT</name>
<dbReference type="EMBL" id="MHIX01000004">
    <property type="protein sequence ID" value="OGY60028.1"/>
    <property type="molecule type" value="Genomic_DNA"/>
</dbReference>
<feature type="modified residue" description="4-aspartylphosphate" evidence="3">
    <location>
        <position position="59"/>
    </location>
</feature>
<dbReference type="CDD" id="cd00156">
    <property type="entry name" value="REC"/>
    <property type="match status" value="1"/>
</dbReference>
<evidence type="ECO:0000256" key="3">
    <source>
        <dbReference type="PROSITE-ProRule" id="PRU00169"/>
    </source>
</evidence>
<evidence type="ECO:0000313" key="5">
    <source>
        <dbReference type="EMBL" id="OGY60028.1"/>
    </source>
</evidence>
<evidence type="ECO:0000256" key="1">
    <source>
        <dbReference type="ARBA" id="ARBA00022553"/>
    </source>
</evidence>
<evidence type="ECO:0000256" key="2">
    <source>
        <dbReference type="ARBA" id="ARBA00023012"/>
    </source>
</evidence>
<dbReference type="GO" id="GO:0000160">
    <property type="term" value="P:phosphorelay signal transduction system"/>
    <property type="evidence" value="ECO:0007669"/>
    <property type="project" value="UniProtKB-KW"/>
</dbReference>
<accession>A0A1G1Z5X6</accession>
<organism evidence="5 6">
    <name type="scientific">Candidatus Colwellbacteria bacterium RIFCSPHIGHO2_12_FULL_44_17</name>
    <dbReference type="NCBI Taxonomy" id="1797689"/>
    <lineage>
        <taxon>Bacteria</taxon>
        <taxon>Candidatus Colwelliibacteriota</taxon>
    </lineage>
</organism>